<evidence type="ECO:0000259" key="4">
    <source>
        <dbReference type="Pfam" id="PF01420"/>
    </source>
</evidence>
<comment type="caution">
    <text evidence="5">The sequence shown here is derived from an EMBL/GenBank/DDBJ whole genome shotgun (WGS) entry which is preliminary data.</text>
</comment>
<dbReference type="PANTHER" id="PTHR30408">
    <property type="entry name" value="TYPE-1 RESTRICTION ENZYME ECOKI SPECIFICITY PROTEIN"/>
    <property type="match status" value="1"/>
</dbReference>
<evidence type="ECO:0000256" key="1">
    <source>
        <dbReference type="ARBA" id="ARBA00010923"/>
    </source>
</evidence>
<gene>
    <name evidence="5" type="ORF">AAGV33_05545</name>
</gene>
<keyword evidence="3" id="KW-0238">DNA-binding</keyword>
<dbReference type="Proteomes" id="UP001574170">
    <property type="component" value="Unassembled WGS sequence"/>
</dbReference>
<dbReference type="SUPFAM" id="SSF116734">
    <property type="entry name" value="DNA methylase specificity domain"/>
    <property type="match status" value="2"/>
</dbReference>
<sequence length="407" mass="47107">MRFPEFKGEWEVKKLGEVAEFKVTNSFSRDNLNYENGTVKNIHYGDIHTKFQTLFDITKETVPYINEEISINRISEDSYCKEGDIVFADASEDLNDVGKSIEILNLNNEKLLSGLHTLLARPRANYFQIGFNGYLFKSNTVRLQIQKESQGSKVLSINVGRISNVKLSFPSFSEQQKITSLLSLVDDRIQTQSKIIENLKTLINATSEKLFTRKLRFKDDIGNDFPDWKNKLGSEVFDSITNKKHNSDLPILAITQEHGAIPRDLIDYQISVTNKSIKSYKVVEIDDFIISLRSFQGGIEYSNYKGICSPAYIILRNKIEIDNRFYKYYLKTDSYIKLLNKKLEGIRDGKMISYAYFSEINLSFPFIEEQTKIARFLSSIDDKIKIERKILEQLETQKKYLLSNLFI</sequence>
<dbReference type="GO" id="GO:0004519">
    <property type="term" value="F:endonuclease activity"/>
    <property type="evidence" value="ECO:0007669"/>
    <property type="project" value="UniProtKB-KW"/>
</dbReference>
<evidence type="ECO:0000256" key="2">
    <source>
        <dbReference type="ARBA" id="ARBA00022747"/>
    </source>
</evidence>
<evidence type="ECO:0000313" key="6">
    <source>
        <dbReference type="Proteomes" id="UP001574170"/>
    </source>
</evidence>
<keyword evidence="5" id="KW-0378">Hydrolase</keyword>
<evidence type="ECO:0000256" key="3">
    <source>
        <dbReference type="ARBA" id="ARBA00023125"/>
    </source>
</evidence>
<dbReference type="PANTHER" id="PTHR30408:SF13">
    <property type="entry name" value="TYPE I RESTRICTION ENZYME HINDI SPECIFICITY SUBUNIT"/>
    <property type="match status" value="1"/>
</dbReference>
<keyword evidence="5" id="KW-0540">Nuclease</keyword>
<feature type="domain" description="Type I restriction modification DNA specificity" evidence="4">
    <location>
        <begin position="9"/>
        <end position="200"/>
    </location>
</feature>
<dbReference type="InterPro" id="IPR000055">
    <property type="entry name" value="Restrct_endonuc_typeI_TRD"/>
</dbReference>
<comment type="similarity">
    <text evidence="1">Belongs to the type-I restriction system S methylase family.</text>
</comment>
<protein>
    <submittedName>
        <fullName evidence="5">Restriction endonuclease subunit S</fullName>
    </submittedName>
</protein>
<dbReference type="Gene3D" id="3.90.220.20">
    <property type="entry name" value="DNA methylase specificity domains"/>
    <property type="match status" value="2"/>
</dbReference>
<dbReference type="RefSeq" id="WP_373390961.1">
    <property type="nucleotide sequence ID" value="NZ_JBCFQK010000005.1"/>
</dbReference>
<organism evidence="5 6">
    <name type="scientific">Flavobacterium magnesitis</name>
    <dbReference type="NCBI Taxonomy" id="3138077"/>
    <lineage>
        <taxon>Bacteria</taxon>
        <taxon>Pseudomonadati</taxon>
        <taxon>Bacteroidota</taxon>
        <taxon>Flavobacteriia</taxon>
        <taxon>Flavobacteriales</taxon>
        <taxon>Flavobacteriaceae</taxon>
        <taxon>Flavobacterium</taxon>
    </lineage>
</organism>
<name>A0ABV4TLS9_9FLAO</name>
<dbReference type="CDD" id="cd16961">
    <property type="entry name" value="RMtype1_S_TRD-CR_like"/>
    <property type="match status" value="1"/>
</dbReference>
<dbReference type="Pfam" id="PF01420">
    <property type="entry name" value="Methylase_S"/>
    <property type="match status" value="2"/>
</dbReference>
<reference evidence="5 6" key="1">
    <citation type="submission" date="2024-04" db="EMBL/GenBank/DDBJ databases">
        <title>New Clade of Flavobacterium.</title>
        <authorList>
            <person name="Matos L."/>
            <person name="Proenca D.N."/>
            <person name="Fransisco R.M."/>
            <person name="Chung A.P."/>
            <person name="Maccario L."/>
            <person name="Sorensen S.J."/>
            <person name="Morais P.V."/>
        </authorList>
    </citation>
    <scope>NUCLEOTIDE SEQUENCE [LARGE SCALE GENOMIC DNA]</scope>
    <source>
        <strain evidence="5 6">FBOR7N2.3</strain>
    </source>
</reference>
<dbReference type="InterPro" id="IPR044946">
    <property type="entry name" value="Restrct_endonuc_typeI_TRD_sf"/>
</dbReference>
<evidence type="ECO:0000313" key="5">
    <source>
        <dbReference type="EMBL" id="MFA9193862.1"/>
    </source>
</evidence>
<dbReference type="Gene3D" id="1.10.287.1120">
    <property type="entry name" value="Bipartite methylase S protein"/>
    <property type="match status" value="1"/>
</dbReference>
<proteinExistence type="inferred from homology"/>
<keyword evidence="5" id="KW-0255">Endonuclease</keyword>
<keyword evidence="2" id="KW-0680">Restriction system</keyword>
<feature type="domain" description="Type I restriction modification DNA specificity" evidence="4">
    <location>
        <begin position="242"/>
        <end position="395"/>
    </location>
</feature>
<dbReference type="InterPro" id="IPR052021">
    <property type="entry name" value="Type-I_RS_S_subunit"/>
</dbReference>
<keyword evidence="6" id="KW-1185">Reference proteome</keyword>
<dbReference type="EMBL" id="JBCFQK010000005">
    <property type="protein sequence ID" value="MFA9193862.1"/>
    <property type="molecule type" value="Genomic_DNA"/>
</dbReference>
<accession>A0ABV4TLS9</accession>